<protein>
    <submittedName>
        <fullName evidence="12">Cytochrome P450</fullName>
    </submittedName>
</protein>
<dbReference type="PROSITE" id="PS00086">
    <property type="entry name" value="CYTOCHROME_P450"/>
    <property type="match status" value="1"/>
</dbReference>
<evidence type="ECO:0000256" key="4">
    <source>
        <dbReference type="ARBA" id="ARBA00022617"/>
    </source>
</evidence>
<name>A0A9P5T931_9AGAM</name>
<sequence length="536" mass="60933">MVYVTYHIPETGLLALFSTTLLTASRISVLLVVLALTFIFPLIFRRNIVDKNGHSIPPGPPLRYPYLRRCPERALQAWSRTYGPLFSVWMGNQLFVVISDARIAKDLLVSNGAIFSSRKQYFIKSQTILRGRAITTTPYNDKWRQHRRIATQLLTPRAIQGYASVLDYEAHILIRSMYYGTGMGKLPINPAHFVGRYTLNNMLTVSFGTRTDSTADPLTESALALANEFMDLTSPLSNIIDFIEPLQWIPTTTRSRARRLHDGIVEVYGAMIMRVKARMDAGEDVPDCLVKTLLLAQEREKLDWEDLCMLAVAFNLGGIHSTSGVIMWFLALISSHPEVQARAHAELDSVIGRDAWPSAEDKQRLPYIQAIIKEVERAHAPFWVPPPHYSTEDFVYNGMYIPKDTALILNCYEIHHNEEKYPDSFAFKPERFLGDTLTCAESSNLPNAMDRDHWAFGAGRRICPGIHVAERELWLAISRLLWAYDIRSLPGEPISLEGYDGESSRKPQPYRITLTPRHDRVHALLEGEEEVTLMKF</sequence>
<evidence type="ECO:0000256" key="11">
    <source>
        <dbReference type="SAM" id="Phobius"/>
    </source>
</evidence>
<keyword evidence="8 10" id="KW-0503">Monooxygenase</keyword>
<keyword evidence="4 9" id="KW-0349">Heme</keyword>
<keyword evidence="13" id="KW-1185">Reference proteome</keyword>
<dbReference type="SUPFAM" id="SSF48264">
    <property type="entry name" value="Cytochrome P450"/>
    <property type="match status" value="1"/>
</dbReference>
<dbReference type="GO" id="GO:0004497">
    <property type="term" value="F:monooxygenase activity"/>
    <property type="evidence" value="ECO:0007669"/>
    <property type="project" value="UniProtKB-KW"/>
</dbReference>
<dbReference type="EMBL" id="WHVB01000008">
    <property type="protein sequence ID" value="KAF8480314.1"/>
    <property type="molecule type" value="Genomic_DNA"/>
</dbReference>
<proteinExistence type="inferred from homology"/>
<reference evidence="12" key="2">
    <citation type="journal article" date="2020" name="Nat. Commun.">
        <title>Large-scale genome sequencing of mycorrhizal fungi provides insights into the early evolution of symbiotic traits.</title>
        <authorList>
            <person name="Miyauchi S."/>
            <person name="Kiss E."/>
            <person name="Kuo A."/>
            <person name="Drula E."/>
            <person name="Kohler A."/>
            <person name="Sanchez-Garcia M."/>
            <person name="Morin E."/>
            <person name="Andreopoulos B."/>
            <person name="Barry K.W."/>
            <person name="Bonito G."/>
            <person name="Buee M."/>
            <person name="Carver A."/>
            <person name="Chen C."/>
            <person name="Cichocki N."/>
            <person name="Clum A."/>
            <person name="Culley D."/>
            <person name="Crous P.W."/>
            <person name="Fauchery L."/>
            <person name="Girlanda M."/>
            <person name="Hayes R.D."/>
            <person name="Keri Z."/>
            <person name="LaButti K."/>
            <person name="Lipzen A."/>
            <person name="Lombard V."/>
            <person name="Magnuson J."/>
            <person name="Maillard F."/>
            <person name="Murat C."/>
            <person name="Nolan M."/>
            <person name="Ohm R.A."/>
            <person name="Pangilinan J."/>
            <person name="Pereira M.F."/>
            <person name="Perotto S."/>
            <person name="Peter M."/>
            <person name="Pfister S."/>
            <person name="Riley R."/>
            <person name="Sitrit Y."/>
            <person name="Stielow J.B."/>
            <person name="Szollosi G."/>
            <person name="Zifcakova L."/>
            <person name="Stursova M."/>
            <person name="Spatafora J.W."/>
            <person name="Tedersoo L."/>
            <person name="Vaario L.M."/>
            <person name="Yamada A."/>
            <person name="Yan M."/>
            <person name="Wang P."/>
            <person name="Xu J."/>
            <person name="Bruns T."/>
            <person name="Baldrian P."/>
            <person name="Vilgalys R."/>
            <person name="Dunand C."/>
            <person name="Henrissat B."/>
            <person name="Grigoriev I.V."/>
            <person name="Hibbett D."/>
            <person name="Nagy L.G."/>
            <person name="Martin F.M."/>
        </authorList>
    </citation>
    <scope>NUCLEOTIDE SEQUENCE</scope>
    <source>
        <strain evidence="12">Prilba</strain>
    </source>
</reference>
<dbReference type="InterPro" id="IPR001128">
    <property type="entry name" value="Cyt_P450"/>
</dbReference>
<evidence type="ECO:0000256" key="10">
    <source>
        <dbReference type="RuleBase" id="RU000461"/>
    </source>
</evidence>
<evidence type="ECO:0000256" key="1">
    <source>
        <dbReference type="ARBA" id="ARBA00001971"/>
    </source>
</evidence>
<keyword evidence="11" id="KW-1133">Transmembrane helix</keyword>
<dbReference type="GO" id="GO:0005506">
    <property type="term" value="F:iron ion binding"/>
    <property type="evidence" value="ECO:0007669"/>
    <property type="project" value="InterPro"/>
</dbReference>
<comment type="cofactor">
    <cofactor evidence="1 9">
        <name>heme</name>
        <dbReference type="ChEBI" id="CHEBI:30413"/>
    </cofactor>
</comment>
<evidence type="ECO:0000256" key="8">
    <source>
        <dbReference type="ARBA" id="ARBA00023033"/>
    </source>
</evidence>
<dbReference type="PRINTS" id="PR00463">
    <property type="entry name" value="EP450I"/>
</dbReference>
<dbReference type="Gene3D" id="1.10.630.10">
    <property type="entry name" value="Cytochrome P450"/>
    <property type="match status" value="1"/>
</dbReference>
<dbReference type="GO" id="GO:0016705">
    <property type="term" value="F:oxidoreductase activity, acting on paired donors, with incorporation or reduction of molecular oxygen"/>
    <property type="evidence" value="ECO:0007669"/>
    <property type="project" value="InterPro"/>
</dbReference>
<evidence type="ECO:0000313" key="12">
    <source>
        <dbReference type="EMBL" id="KAF8480314.1"/>
    </source>
</evidence>
<dbReference type="InterPro" id="IPR002401">
    <property type="entry name" value="Cyt_P450_E_grp-I"/>
</dbReference>
<evidence type="ECO:0000256" key="9">
    <source>
        <dbReference type="PIRSR" id="PIRSR602401-1"/>
    </source>
</evidence>
<dbReference type="PANTHER" id="PTHR46300">
    <property type="entry name" value="P450, PUTATIVE (EUROFUNG)-RELATED-RELATED"/>
    <property type="match status" value="1"/>
</dbReference>
<dbReference type="Proteomes" id="UP000759537">
    <property type="component" value="Unassembled WGS sequence"/>
</dbReference>
<dbReference type="Pfam" id="PF00067">
    <property type="entry name" value="p450"/>
    <property type="match status" value="1"/>
</dbReference>
<evidence type="ECO:0000256" key="5">
    <source>
        <dbReference type="ARBA" id="ARBA00022723"/>
    </source>
</evidence>
<dbReference type="PANTHER" id="PTHR46300:SF11">
    <property type="entry name" value="OXIDOREDUCTASE, PUTATIVE-RELATED"/>
    <property type="match status" value="1"/>
</dbReference>
<dbReference type="GO" id="GO:0020037">
    <property type="term" value="F:heme binding"/>
    <property type="evidence" value="ECO:0007669"/>
    <property type="project" value="InterPro"/>
</dbReference>
<dbReference type="PRINTS" id="PR00385">
    <property type="entry name" value="P450"/>
</dbReference>
<comment type="caution">
    <text evidence="12">The sequence shown here is derived from an EMBL/GenBank/DDBJ whole genome shotgun (WGS) entry which is preliminary data.</text>
</comment>
<accession>A0A9P5T931</accession>
<dbReference type="InterPro" id="IPR050364">
    <property type="entry name" value="Cytochrome_P450_fung"/>
</dbReference>
<keyword evidence="11" id="KW-0812">Transmembrane</keyword>
<comment type="pathway">
    <text evidence="2">Secondary metabolite biosynthesis.</text>
</comment>
<organism evidence="12 13">
    <name type="scientific">Russula ochroleuca</name>
    <dbReference type="NCBI Taxonomy" id="152965"/>
    <lineage>
        <taxon>Eukaryota</taxon>
        <taxon>Fungi</taxon>
        <taxon>Dikarya</taxon>
        <taxon>Basidiomycota</taxon>
        <taxon>Agaricomycotina</taxon>
        <taxon>Agaricomycetes</taxon>
        <taxon>Russulales</taxon>
        <taxon>Russulaceae</taxon>
        <taxon>Russula</taxon>
    </lineage>
</organism>
<feature type="binding site" description="axial binding residue" evidence="9">
    <location>
        <position position="463"/>
    </location>
    <ligand>
        <name>heme</name>
        <dbReference type="ChEBI" id="CHEBI:30413"/>
    </ligand>
    <ligandPart>
        <name>Fe</name>
        <dbReference type="ChEBI" id="CHEBI:18248"/>
    </ligandPart>
</feature>
<keyword evidence="6 10" id="KW-0560">Oxidoreductase</keyword>
<keyword evidence="11" id="KW-0472">Membrane</keyword>
<evidence type="ECO:0000256" key="3">
    <source>
        <dbReference type="ARBA" id="ARBA00010617"/>
    </source>
</evidence>
<keyword evidence="7 9" id="KW-0408">Iron</keyword>
<dbReference type="CDD" id="cd11065">
    <property type="entry name" value="CYP64-like"/>
    <property type="match status" value="1"/>
</dbReference>
<dbReference type="AlphaFoldDB" id="A0A9P5T931"/>
<dbReference type="OrthoDB" id="1470350at2759"/>
<keyword evidence="5 9" id="KW-0479">Metal-binding</keyword>
<dbReference type="InterPro" id="IPR017972">
    <property type="entry name" value="Cyt_P450_CS"/>
</dbReference>
<evidence type="ECO:0000256" key="6">
    <source>
        <dbReference type="ARBA" id="ARBA00023002"/>
    </source>
</evidence>
<feature type="transmembrane region" description="Helical" evidence="11">
    <location>
        <begin position="20"/>
        <end position="44"/>
    </location>
</feature>
<evidence type="ECO:0000256" key="2">
    <source>
        <dbReference type="ARBA" id="ARBA00005179"/>
    </source>
</evidence>
<gene>
    <name evidence="12" type="ORF">DFH94DRAFT_470255</name>
</gene>
<evidence type="ECO:0000313" key="13">
    <source>
        <dbReference type="Proteomes" id="UP000759537"/>
    </source>
</evidence>
<comment type="similarity">
    <text evidence="3 10">Belongs to the cytochrome P450 family.</text>
</comment>
<dbReference type="InterPro" id="IPR036396">
    <property type="entry name" value="Cyt_P450_sf"/>
</dbReference>
<evidence type="ECO:0000256" key="7">
    <source>
        <dbReference type="ARBA" id="ARBA00023004"/>
    </source>
</evidence>
<reference evidence="12" key="1">
    <citation type="submission" date="2019-10" db="EMBL/GenBank/DDBJ databases">
        <authorList>
            <consortium name="DOE Joint Genome Institute"/>
            <person name="Kuo A."/>
            <person name="Miyauchi S."/>
            <person name="Kiss E."/>
            <person name="Drula E."/>
            <person name="Kohler A."/>
            <person name="Sanchez-Garcia M."/>
            <person name="Andreopoulos B."/>
            <person name="Barry K.W."/>
            <person name="Bonito G."/>
            <person name="Buee M."/>
            <person name="Carver A."/>
            <person name="Chen C."/>
            <person name="Cichocki N."/>
            <person name="Clum A."/>
            <person name="Culley D."/>
            <person name="Crous P.W."/>
            <person name="Fauchery L."/>
            <person name="Girlanda M."/>
            <person name="Hayes R."/>
            <person name="Keri Z."/>
            <person name="LaButti K."/>
            <person name="Lipzen A."/>
            <person name="Lombard V."/>
            <person name="Magnuson J."/>
            <person name="Maillard F."/>
            <person name="Morin E."/>
            <person name="Murat C."/>
            <person name="Nolan M."/>
            <person name="Ohm R."/>
            <person name="Pangilinan J."/>
            <person name="Pereira M."/>
            <person name="Perotto S."/>
            <person name="Peter M."/>
            <person name="Riley R."/>
            <person name="Sitrit Y."/>
            <person name="Stielow B."/>
            <person name="Szollosi G."/>
            <person name="Zifcakova L."/>
            <person name="Stursova M."/>
            <person name="Spatafora J.W."/>
            <person name="Tedersoo L."/>
            <person name="Vaario L.-M."/>
            <person name="Yamada A."/>
            <person name="Yan M."/>
            <person name="Wang P."/>
            <person name="Xu J."/>
            <person name="Bruns T."/>
            <person name="Baldrian P."/>
            <person name="Vilgalys R."/>
            <person name="Henrissat B."/>
            <person name="Grigoriev I.V."/>
            <person name="Hibbett D."/>
            <person name="Nagy L.G."/>
            <person name="Martin F.M."/>
        </authorList>
    </citation>
    <scope>NUCLEOTIDE SEQUENCE</scope>
    <source>
        <strain evidence="12">Prilba</strain>
    </source>
</reference>